<name>A0A2I0HSQ9_PUNGR</name>
<dbReference type="AlphaFoldDB" id="A0A2I0HSQ9"/>
<keyword evidence="3" id="KW-1185">Reference proteome</keyword>
<organism evidence="2 3">
    <name type="scientific">Punica granatum</name>
    <name type="common">Pomegranate</name>
    <dbReference type="NCBI Taxonomy" id="22663"/>
    <lineage>
        <taxon>Eukaryota</taxon>
        <taxon>Viridiplantae</taxon>
        <taxon>Streptophyta</taxon>
        <taxon>Embryophyta</taxon>
        <taxon>Tracheophyta</taxon>
        <taxon>Spermatophyta</taxon>
        <taxon>Magnoliopsida</taxon>
        <taxon>eudicotyledons</taxon>
        <taxon>Gunneridae</taxon>
        <taxon>Pentapetalae</taxon>
        <taxon>rosids</taxon>
        <taxon>malvids</taxon>
        <taxon>Myrtales</taxon>
        <taxon>Lythraceae</taxon>
        <taxon>Punica</taxon>
    </lineage>
</organism>
<accession>A0A2I0HSQ9</accession>
<feature type="compositionally biased region" description="Basic and acidic residues" evidence="1">
    <location>
        <begin position="9"/>
        <end position="20"/>
    </location>
</feature>
<proteinExistence type="predicted"/>
<evidence type="ECO:0000313" key="2">
    <source>
        <dbReference type="EMBL" id="PKI34633.1"/>
    </source>
</evidence>
<dbReference type="Proteomes" id="UP000233551">
    <property type="component" value="Unassembled WGS sequence"/>
</dbReference>
<gene>
    <name evidence="2" type="ORF">CRG98_044976</name>
</gene>
<protein>
    <submittedName>
        <fullName evidence="2">Uncharacterized protein</fullName>
    </submittedName>
</protein>
<comment type="caution">
    <text evidence="2">The sequence shown here is derived from an EMBL/GenBank/DDBJ whole genome shotgun (WGS) entry which is preliminary data.</text>
</comment>
<reference evidence="2 3" key="1">
    <citation type="submission" date="2017-11" db="EMBL/GenBank/DDBJ databases">
        <title>De-novo sequencing of pomegranate (Punica granatum L.) genome.</title>
        <authorList>
            <person name="Akparov Z."/>
            <person name="Amiraslanov A."/>
            <person name="Hajiyeva S."/>
            <person name="Abbasov M."/>
            <person name="Kaur K."/>
            <person name="Hamwieh A."/>
            <person name="Solovyev V."/>
            <person name="Salamov A."/>
            <person name="Braich B."/>
            <person name="Kosarev P."/>
            <person name="Mahmoud A."/>
            <person name="Hajiyev E."/>
            <person name="Babayeva S."/>
            <person name="Izzatullayeva V."/>
            <person name="Mammadov A."/>
            <person name="Mammadov A."/>
            <person name="Sharifova S."/>
            <person name="Ojaghi J."/>
            <person name="Eynullazada K."/>
            <person name="Bayramov B."/>
            <person name="Abdulazimova A."/>
            <person name="Shahmuradov I."/>
        </authorList>
    </citation>
    <scope>NUCLEOTIDE SEQUENCE [LARGE SCALE GENOMIC DNA]</scope>
    <source>
        <strain evidence="3">cv. AG2017</strain>
        <tissue evidence="2">Leaf</tissue>
    </source>
</reference>
<evidence type="ECO:0000256" key="1">
    <source>
        <dbReference type="SAM" id="MobiDB-lite"/>
    </source>
</evidence>
<feature type="region of interest" description="Disordered" evidence="1">
    <location>
        <begin position="1"/>
        <end position="20"/>
    </location>
</feature>
<evidence type="ECO:0000313" key="3">
    <source>
        <dbReference type="Proteomes" id="UP000233551"/>
    </source>
</evidence>
<sequence length="89" mass="10052">MENEDDLKESDPVDKDESRGRDLRLRDKGIVIGGFGELLQWDSLHLGLFVEVDLYGKISTWPPPLPRALPEREIELPGRFLNMGSSSMA</sequence>
<dbReference type="EMBL" id="PGOL01005789">
    <property type="protein sequence ID" value="PKI34633.1"/>
    <property type="molecule type" value="Genomic_DNA"/>
</dbReference>